<keyword evidence="4" id="KW-1003">Cell membrane</keyword>
<accession>A0A3D2X3T2</accession>
<keyword evidence="7 8" id="KW-0472">Membrane</keyword>
<evidence type="ECO:0000256" key="4">
    <source>
        <dbReference type="ARBA" id="ARBA00022475"/>
    </source>
</evidence>
<feature type="transmembrane region" description="Helical" evidence="8">
    <location>
        <begin position="73"/>
        <end position="94"/>
    </location>
</feature>
<feature type="transmembrane region" description="Helical" evidence="8">
    <location>
        <begin position="292"/>
        <end position="314"/>
    </location>
</feature>
<dbReference type="SUPFAM" id="SSF81345">
    <property type="entry name" value="ABC transporter involved in vitamin B12 uptake, BtuC"/>
    <property type="match status" value="1"/>
</dbReference>
<keyword evidence="5 8" id="KW-0812">Transmembrane</keyword>
<proteinExistence type="inferred from homology"/>
<evidence type="ECO:0000256" key="6">
    <source>
        <dbReference type="ARBA" id="ARBA00022989"/>
    </source>
</evidence>
<comment type="caution">
    <text evidence="9">The sequence shown here is derived from an EMBL/GenBank/DDBJ whole genome shotgun (WGS) entry which is preliminary data.</text>
</comment>
<protein>
    <submittedName>
        <fullName evidence="9">Iron ABC transporter</fullName>
    </submittedName>
</protein>
<dbReference type="PANTHER" id="PTHR30472">
    <property type="entry name" value="FERRIC ENTEROBACTIN TRANSPORT SYSTEM PERMEASE PROTEIN"/>
    <property type="match status" value="1"/>
</dbReference>
<feature type="transmembrane region" description="Helical" evidence="8">
    <location>
        <begin position="252"/>
        <end position="280"/>
    </location>
</feature>
<evidence type="ECO:0000313" key="10">
    <source>
        <dbReference type="Proteomes" id="UP000262969"/>
    </source>
</evidence>
<evidence type="ECO:0000313" key="9">
    <source>
        <dbReference type="EMBL" id="HCL01820.1"/>
    </source>
</evidence>
<gene>
    <name evidence="9" type="ORF">DHW61_05295</name>
</gene>
<feature type="transmembrane region" description="Helical" evidence="8">
    <location>
        <begin position="126"/>
        <end position="150"/>
    </location>
</feature>
<dbReference type="CDD" id="cd06550">
    <property type="entry name" value="TM_ABC_iron-siderophores_like"/>
    <property type="match status" value="1"/>
</dbReference>
<evidence type="ECO:0000256" key="8">
    <source>
        <dbReference type="SAM" id="Phobius"/>
    </source>
</evidence>
<evidence type="ECO:0000256" key="2">
    <source>
        <dbReference type="ARBA" id="ARBA00007935"/>
    </source>
</evidence>
<dbReference type="Gene3D" id="1.10.3470.10">
    <property type="entry name" value="ABC transporter involved in vitamin B12 uptake, BtuC"/>
    <property type="match status" value="1"/>
</dbReference>
<evidence type="ECO:0000256" key="7">
    <source>
        <dbReference type="ARBA" id="ARBA00023136"/>
    </source>
</evidence>
<reference evidence="9 10" key="1">
    <citation type="journal article" date="2018" name="Nat. Biotechnol.">
        <title>A standardized bacterial taxonomy based on genome phylogeny substantially revises the tree of life.</title>
        <authorList>
            <person name="Parks D.H."/>
            <person name="Chuvochina M."/>
            <person name="Waite D.W."/>
            <person name="Rinke C."/>
            <person name="Skarshewski A."/>
            <person name="Chaumeil P.A."/>
            <person name="Hugenholtz P."/>
        </authorList>
    </citation>
    <scope>NUCLEOTIDE SEQUENCE [LARGE SCALE GENOMIC DNA]</scope>
    <source>
        <strain evidence="9">UBA11728</strain>
    </source>
</reference>
<dbReference type="FunFam" id="1.10.3470.10:FF:000001">
    <property type="entry name" value="Vitamin B12 ABC transporter permease BtuC"/>
    <property type="match status" value="1"/>
</dbReference>
<comment type="similarity">
    <text evidence="2">Belongs to the binding-protein-dependent transport system permease family. FecCD subfamily.</text>
</comment>
<dbReference type="GO" id="GO:0033214">
    <property type="term" value="P:siderophore-iron import into cell"/>
    <property type="evidence" value="ECO:0007669"/>
    <property type="project" value="TreeGrafter"/>
</dbReference>
<evidence type="ECO:0000256" key="1">
    <source>
        <dbReference type="ARBA" id="ARBA00004651"/>
    </source>
</evidence>
<organism evidence="9 10">
    <name type="scientific">Lachnoclostridium phytofermentans</name>
    <dbReference type="NCBI Taxonomy" id="66219"/>
    <lineage>
        <taxon>Bacteria</taxon>
        <taxon>Bacillati</taxon>
        <taxon>Bacillota</taxon>
        <taxon>Clostridia</taxon>
        <taxon>Lachnospirales</taxon>
        <taxon>Lachnospiraceae</taxon>
    </lineage>
</organism>
<feature type="transmembrane region" description="Helical" evidence="8">
    <location>
        <begin position="207"/>
        <end position="225"/>
    </location>
</feature>
<keyword evidence="3" id="KW-0813">Transport</keyword>
<sequence>MNKRKTSFYYLVFTLLLLITIVITASVGSANITIYDSLKVLLSKMPLIRNLMDTSDIPKNYVTIIWNIRIPRILLSGLSGASLALVGACFQGLFRNPLADPQILGISSGAALGATLATLSGVTISFFGLGVIGAFAFIGALLTVLLVYQIAFTGSTGSVTHIVLTGTAISSMLSAMISLLMSIRREQIEKVYMWTLGSFSAASMRKVGFLLLFFIVCATIIIVHARELNIIAAGEETAESLGIDTLKVKRTLIIVGSLLVAACVSVCGIIGFVGLIIPHVIRLLLGPRHERLLPFSCIFGAFFLIVCDTLARTLRAPGEFPVGVITALFGAPYFLLLLYRDKKRMV</sequence>
<dbReference type="PANTHER" id="PTHR30472:SF25">
    <property type="entry name" value="ABC TRANSPORTER PERMEASE PROTEIN MJ0876-RELATED"/>
    <property type="match status" value="1"/>
</dbReference>
<dbReference type="GO" id="GO:0005886">
    <property type="term" value="C:plasma membrane"/>
    <property type="evidence" value="ECO:0007669"/>
    <property type="project" value="UniProtKB-SubCell"/>
</dbReference>
<evidence type="ECO:0000256" key="5">
    <source>
        <dbReference type="ARBA" id="ARBA00022692"/>
    </source>
</evidence>
<dbReference type="InterPro" id="IPR000522">
    <property type="entry name" value="ABC_transptr_permease_BtuC"/>
</dbReference>
<dbReference type="GO" id="GO:0022857">
    <property type="term" value="F:transmembrane transporter activity"/>
    <property type="evidence" value="ECO:0007669"/>
    <property type="project" value="InterPro"/>
</dbReference>
<name>A0A3D2X3T2_9FIRM</name>
<evidence type="ECO:0000256" key="3">
    <source>
        <dbReference type="ARBA" id="ARBA00022448"/>
    </source>
</evidence>
<dbReference type="Pfam" id="PF01032">
    <property type="entry name" value="FecCD"/>
    <property type="match status" value="1"/>
</dbReference>
<dbReference type="InterPro" id="IPR037294">
    <property type="entry name" value="ABC_BtuC-like"/>
</dbReference>
<keyword evidence="6 8" id="KW-1133">Transmembrane helix</keyword>
<feature type="transmembrane region" description="Helical" evidence="8">
    <location>
        <begin position="162"/>
        <end position="183"/>
    </location>
</feature>
<comment type="subcellular location">
    <subcellularLocation>
        <location evidence="1">Cell membrane</location>
        <topology evidence="1">Multi-pass membrane protein</topology>
    </subcellularLocation>
</comment>
<feature type="transmembrane region" description="Helical" evidence="8">
    <location>
        <begin position="320"/>
        <end position="339"/>
    </location>
</feature>
<dbReference type="EMBL" id="DPVV01000182">
    <property type="protein sequence ID" value="HCL01820.1"/>
    <property type="molecule type" value="Genomic_DNA"/>
</dbReference>
<dbReference type="AlphaFoldDB" id="A0A3D2X3T2"/>
<dbReference type="Proteomes" id="UP000262969">
    <property type="component" value="Unassembled WGS sequence"/>
</dbReference>